<dbReference type="EMBL" id="QTJU01000001">
    <property type="protein sequence ID" value="RFM30460.1"/>
    <property type="molecule type" value="Genomic_DNA"/>
</dbReference>
<proteinExistence type="predicted"/>
<dbReference type="SUPFAM" id="SSF53448">
    <property type="entry name" value="Nucleotide-diphospho-sugar transferases"/>
    <property type="match status" value="1"/>
</dbReference>
<organism evidence="2 3">
    <name type="scientific">Deminuibacter soli</name>
    <dbReference type="NCBI Taxonomy" id="2291815"/>
    <lineage>
        <taxon>Bacteria</taxon>
        <taxon>Pseudomonadati</taxon>
        <taxon>Bacteroidota</taxon>
        <taxon>Chitinophagia</taxon>
        <taxon>Chitinophagales</taxon>
        <taxon>Chitinophagaceae</taxon>
        <taxon>Deminuibacter</taxon>
    </lineage>
</organism>
<dbReference type="Pfam" id="PF00535">
    <property type="entry name" value="Glycos_transf_2"/>
    <property type="match status" value="1"/>
</dbReference>
<dbReference type="AlphaFoldDB" id="A0A3E1NRD4"/>
<dbReference type="Proteomes" id="UP000261284">
    <property type="component" value="Unassembled WGS sequence"/>
</dbReference>
<reference evidence="2 3" key="1">
    <citation type="submission" date="2018-08" db="EMBL/GenBank/DDBJ databases">
        <title>Chitinophagaceae sp. K23C18032701, a novel bacterium isolated from forest soil.</title>
        <authorList>
            <person name="Wang C."/>
        </authorList>
    </citation>
    <scope>NUCLEOTIDE SEQUENCE [LARGE SCALE GENOMIC DNA]</scope>
    <source>
        <strain evidence="2 3">K23C18032701</strain>
    </source>
</reference>
<evidence type="ECO:0000313" key="2">
    <source>
        <dbReference type="EMBL" id="RFM30460.1"/>
    </source>
</evidence>
<dbReference type="GO" id="GO:0016740">
    <property type="term" value="F:transferase activity"/>
    <property type="evidence" value="ECO:0007669"/>
    <property type="project" value="UniProtKB-KW"/>
</dbReference>
<protein>
    <submittedName>
        <fullName evidence="2">Glycosyltransferase</fullName>
    </submittedName>
</protein>
<feature type="domain" description="Glycosyltransferase 2-like" evidence="1">
    <location>
        <begin position="12"/>
        <end position="173"/>
    </location>
</feature>
<dbReference type="InterPro" id="IPR050834">
    <property type="entry name" value="Glycosyltransf_2"/>
</dbReference>
<name>A0A3E1NRD4_9BACT</name>
<gene>
    <name evidence="2" type="ORF">DXN05_05750</name>
</gene>
<keyword evidence="3" id="KW-1185">Reference proteome</keyword>
<evidence type="ECO:0000259" key="1">
    <source>
        <dbReference type="Pfam" id="PF00535"/>
    </source>
</evidence>
<keyword evidence="2" id="KW-0808">Transferase</keyword>
<dbReference type="Gene3D" id="3.90.550.10">
    <property type="entry name" value="Spore Coat Polysaccharide Biosynthesis Protein SpsA, Chain A"/>
    <property type="match status" value="1"/>
</dbReference>
<dbReference type="InterPro" id="IPR001173">
    <property type="entry name" value="Glyco_trans_2-like"/>
</dbReference>
<dbReference type="InterPro" id="IPR029044">
    <property type="entry name" value="Nucleotide-diphossugar_trans"/>
</dbReference>
<evidence type="ECO:0000313" key="3">
    <source>
        <dbReference type="Proteomes" id="UP000261284"/>
    </source>
</evidence>
<dbReference type="PANTHER" id="PTHR43685">
    <property type="entry name" value="GLYCOSYLTRANSFERASE"/>
    <property type="match status" value="1"/>
</dbReference>
<comment type="caution">
    <text evidence="2">The sequence shown here is derived from an EMBL/GenBank/DDBJ whole genome shotgun (WGS) entry which is preliminary data.</text>
</comment>
<accession>A0A3E1NRD4</accession>
<sequence length="315" mass="36519">MFMQASNAPFISVVMCTYNGEKFIDEQVQSILQQTWQNMELIIVDDCSTDSTWQKLQQWQQQSTLVKLHRNAHNLGYNKNFEYAIQLAAGDLIALSDQDDIWLSEKLERLVPCFNDAQTVLAHSRSVRLENGKLDFHKVSLQHQFSGNDTRRLLFFNQMMGHDAMFRRSLVQHIVPIPERMSYDWWIAVVATCYGNIAAVPDFLVHHRIHGSNNFFSSGAASKKKELDLDETLRLFDTIPAMNERTHRHIHQLLQFLDVQNSSAHPPFNCGFFRFLLKNRQVIFGHKRRLLPIVSHVKNAMRYAKTSFRGKGISI</sequence>
<dbReference type="PANTHER" id="PTHR43685:SF11">
    <property type="entry name" value="GLYCOSYLTRANSFERASE TAGX-RELATED"/>
    <property type="match status" value="1"/>
</dbReference>